<dbReference type="InterPro" id="IPR025965">
    <property type="entry name" value="FlgD/Vpr_Ig-like"/>
</dbReference>
<dbReference type="SUPFAM" id="SSF53474">
    <property type="entry name" value="alpha/beta-Hydrolases"/>
    <property type="match status" value="1"/>
</dbReference>
<evidence type="ECO:0000259" key="1">
    <source>
        <dbReference type="Pfam" id="PF13860"/>
    </source>
</evidence>
<evidence type="ECO:0000313" key="3">
    <source>
        <dbReference type="Proteomes" id="UP000178602"/>
    </source>
</evidence>
<dbReference type="Proteomes" id="UP000178602">
    <property type="component" value="Unassembled WGS sequence"/>
</dbReference>
<feature type="domain" description="FlgD/Vpr Ig-like" evidence="1">
    <location>
        <begin position="4279"/>
        <end position="4351"/>
    </location>
</feature>
<gene>
    <name evidence="2" type="ORF">A3K49_03750</name>
</gene>
<dbReference type="Gene3D" id="3.40.50.1820">
    <property type="entry name" value="alpha/beta hydrolase"/>
    <property type="match status" value="1"/>
</dbReference>
<proteinExistence type="predicted"/>
<accession>A0A1F4T5K1</accession>
<dbReference type="InterPro" id="IPR013783">
    <property type="entry name" value="Ig-like_fold"/>
</dbReference>
<dbReference type="Gene3D" id="2.60.40.10">
    <property type="entry name" value="Immunoglobulins"/>
    <property type="match status" value="2"/>
</dbReference>
<evidence type="ECO:0000313" key="2">
    <source>
        <dbReference type="EMBL" id="OGC28091.1"/>
    </source>
</evidence>
<name>A0A1F4T5K1_UNCSA</name>
<dbReference type="Gene3D" id="2.60.40.4070">
    <property type="match status" value="6"/>
</dbReference>
<dbReference type="EMBL" id="MEUG01000001">
    <property type="protein sequence ID" value="OGC28091.1"/>
    <property type="molecule type" value="Genomic_DNA"/>
</dbReference>
<reference evidence="2 3" key="1">
    <citation type="journal article" date="2016" name="Nat. Commun.">
        <title>Thousands of microbial genomes shed light on interconnected biogeochemical processes in an aquifer system.</title>
        <authorList>
            <person name="Anantharaman K."/>
            <person name="Brown C.T."/>
            <person name="Hug L.A."/>
            <person name="Sharon I."/>
            <person name="Castelle C.J."/>
            <person name="Probst A.J."/>
            <person name="Thomas B.C."/>
            <person name="Singh A."/>
            <person name="Wilkins M.J."/>
            <person name="Karaoz U."/>
            <person name="Brodie E.L."/>
            <person name="Williams K.H."/>
            <person name="Hubbard S.S."/>
            <person name="Banfield J.F."/>
        </authorList>
    </citation>
    <scope>NUCLEOTIDE SEQUENCE [LARGE SCALE GENOMIC DNA]</scope>
</reference>
<dbReference type="InterPro" id="IPR029058">
    <property type="entry name" value="AB_hydrolase_fold"/>
</dbReference>
<organism evidence="2 3">
    <name type="scientific">candidate division WOR-1 bacterium RIFOXYC12_FULL_54_18</name>
    <dbReference type="NCBI Taxonomy" id="1802584"/>
    <lineage>
        <taxon>Bacteria</taxon>
        <taxon>Bacillati</taxon>
        <taxon>Saganbacteria</taxon>
    </lineage>
</organism>
<protein>
    <recommendedName>
        <fullName evidence="1">FlgD/Vpr Ig-like domain-containing protein</fullName>
    </recommendedName>
</protein>
<sequence>MLHGTGDGEDCLKATQEYLEKSIADGGLGLRGHVYRYKFSDKFGSIKTWAKELKDWFVWAKSDFKKYVIRLDSHDDYNTIADVPDSMVPSQFILICHSAGGLAARYYVMGRDENGNPLYEGNVKKIITIDTPHLGSQAGEAAIWSEENAGARILIPWTALALCAFPWDYSSRVFVASNAVAALTSTALTEGALTGLDRHARQPIVQEQKPNGPFLNELNLLSEVPGIYEAPSYSLIAGKGVPTPTRVSDGTGLVYNSVVVTRFTAALSNALTKKDMGNYEEKISSIGLTVMSGYPFFDDGDLVSSVASQKGEGIASLREAKRYEYTFRSSSIAVLGTVIDSVLAATYFLPGNVSIWIAVGAGLACLPMEDATDYIMAHNAMKDKVIIRHPMITEATSNIGTNDPPVKVSFEEDLTGATMLEEAIFDSSYIGSTSTTSLREIPFILSTNQTKESDGKVTTLSAFHPVEVKGYSYDNRSNTSVPIVIDGQEQKVTSISVKEAPTKISGVLRDFMPSKMQYFQCSENFAAWKPVPKMDEWGNFEVDGLKLAEGQNVIAFRAKNKVGYESNQLLKVILNTIPMQPSQFKPLPEYYVATPNPEISVEFNKAEYSGSFEVESVKIIRVLVDGMEVEYEVEIINDPYHPKAIVRVKGDHPLSDGMHQVLVVAESNVGTAQAAWGFFVDTGAPSLAVSPLMPYSPRAPATIRWSATDEVSPILRSVRCDLYRYQGIEESSNQVFVTNIATADSLSKGENFFTLVPGNLGASLPDGKYIVKIKAFDLAGNSAVAETPLVVDSTPPTIGEVAITPNPTTSINTEMKLTANVSEKAQVIIKLNNLSNKKITAYLTQANAFPLNAYSFPASYSWPFNNSFNPGPEDGLYRVEVIARDDAGNESPPRTLEAIRIDRTPPVIYGQIANPYVLTNIGANAYKTTLFYQLSENNDAEGNKRDQGIKVKVKVFNVNTGQEVDFFENASGLISEENKLAWNAARSLDASIPLPKGSYKFQITATDDVGNSATAYSSCVKDGIAPVISFPAENGAEVFGLIAIRGTAMDPDWSNDKPFKQYRVFYMKGKQEAATILSQASVLSTAALEVPLINRASGNSNVSLRPLQNDATLAYFNTNGLENGEYTIMVVVDEENGESLAATRVVKVNNNSFASTMATSPYVNLNPLASNVDFRADDSVKLPIGFINSVKPANVYVEIIKPRAWPSPAPAGEGGPSAAGGTVGEGGEVVFFKYFPNIAGAPFVGKPDYKPGTDLGYFIWSDEAGYHIRWSADGSSHKFTGNIITIGGNITPLPSLPASGGGEGIGVRVAHNMISWDSTIAGGEKGFDFTADGGQLMITPKLDEDPSPSIYADNVYLGITKQTQQFLPLVIDVANQRLINLTEMGSHSSLTTYNLSLTTSWDGRLDTGAYVDNGAYIVRVIAEGADGRGLASDEAVVNVTTPFELKVKEATNKEFSSLSVPDRVSVFYNVSKDALITARVQKENGDFVAGLAVGKEGLVWTGNYPNSDSTQVVTSGNYKIVLIAAAKDGSGTKTEVIDGIKVVSFERNESQVKLDPIGRQVGNLWLADGDSPFYFEAKGYGSYHPVKDLTYTLTAFGKQKITAYPYVPFAGLMHRGFNRVFGKIKVKFKSHCYRPSKDMFGLDNGQAYTIIDSESDFKIFELSKDNPVYELTFNLNAADWDWQGITGVDALVEVHSESEFLLDKMNDYQRAQWNVLEKNLSTFSTQKGIFKIKLINKQTDNAKPKIIVRLSLDGEIPYSRLTNRFVPWFGFVNANEEKRKDFSEYLTDINRGLGFPGKKFFDDPDAKPDLPYKPKNEIEAEFAGLTSWSDRSAKLKEMSEQASLLGYKDSLASSAGYDSYLSEEYFEFIPITYPDQAGGNRGGLDFSDGSTIVTAHTDLVYLYDGNPQSPFIFSWPWRESEYATAVASQTAQQRKLDKELGGEPQNYTGPTIAGTWWKLDLSQVNQRRIDQNNSAVFTGQVYYNKTSKRGEWSSQAVDQLLPLPNYVYDKLFQVESNTPGIMVSLSSSAPSAVVNAEDQDISGFPWTTADDTNLLASRGYLRSLPLAFNPDAFRSRRLLKLSSAYQVADDYRSAAAAKQTFLKRDPWEPDNFDSPVDNPHLEIDRWDVLIKDKSGAINKDIVLEGITAGERRLDDTLALKLKLDASESRFVEITGQAPGPYELQYYDGKSWQSIAQSFDEAPTSGRLAWWNVSRLSGDYTVLLRSGSFIATQNVSIGTLIKKETGGDAWSAYKRAQLKFPPRAFGDRDQLATVTPVTMKEIKIRNKPIILTSGPIVEIKPSPWKFTVSSLEGVDLRPTLRFIYTFDELKELGAWSGEGEPKNLPWNIHQVTEAGDLQIISDNQQTIEENNGEKQYVFYAALDHFSTYALLPGKFKLSAPIVLADRYVTNKNSVTIYGTAEPGSVLNLIVRPSPATAGEGGPSPKAMVDEGEVADEDGNFRFENVPLLQEGANYIYVTSHPQGNPDVLTCGDVMVMKDTAPPTVGIVPNLYAFSPNGDGKYDSVDFLMTINEKGKIYLGVKESSDLINIDAPLPAGKELKVNWSNEGFKLYRRDDATGLWALYSQVPNPANLIDGEYSVVGYAIDEAGNISENVMVKTVIDLTPPKVLGLNAAPNPFTPNDDGVKDTTDFWYKLSEPSAVKLGIYREDGELFKNAESQTEKFQYPNLSFDIGHLSFSSGSWSWDGRGNSNELLGGNYSYYIYAEDWVGNSVTSEIKAIVVDRAPTLISYLFAEPDPFSPASGAAIKYYLSRDDLKVNLAITGEQIVTTLLKDASQGKGEHAVYWSGRGGDGEKVSDGSYLIKLAVIGSDGISAEASNTVRVDGTAPTVILRPVQIDGKQATVTFMVPEDSTVDVTLTCDDGKAAPLMTCEAKTAGEYKLIFDEEAVGYRGTVTVRAVDRSSNEATASEKFAFAAATILDHLADPAIFTPNGDGHTDTIRIAYQLSGGTPPYIVNVDVVNAIGTTIRRLAENDEQSSGSYSFYWDGKSIVLSSAETYVPDGEYHYQITATDADGVKVEASGRLEAAGGKITPDFTLNPAAFSPNGDDNNETMTINYSVIYPPFYVVEGEPSVLLSVLSANGEILFETGLERSSGSYSYVYDGRTNYPAAGLSSGSLLPTGKYYAKITIQDRLGTITSLTKDFAVDVTNPMVIISSEEGMIANPGSFSTNANPDGSDRPRATTLYYMLTEDTLVSVKVYRLDPNKQKTDFTNLVTTLIAGQWQSGGQQYQVNWDGKMAGGDYVDPGKYAFIVEGEDSLGNATLRKWGGTVWVQNNVLTLRSPEQFEASDVTNNPDPQVISPNGNSQEFQKRARFYFMVDLSLNPATVPAAERIEAMGVTIDTKPVGKYSLKVYGDSAMTSLVRTITTDAVAQSGTLSWEDWDGKDNNGSYAANGKYWLAIDLEDYAGNHLPPLTGEVTVDNSLPEVKNVLATPYYFAPGGTNSSGKTTVCTYEVSDNSGRAKVAVEVFKGNDLVKSLTSEVWRTSGSCSALWDGSGATGYVGAANGSGFGDGEYYFNIIAIDEAGNNSTAQTVSVVADTLAPDGSVIVNAGNPDFTSSLTVEVFVSASDPTSGVDQMSFSPDGINWSSWEAYAVGRSWTLSAGDGTKTARVRLMDRAGNYSTALFADQIVLDSAAPVIKSVVQPPPVTVNNPTTTLLGVMADFNGGADAISGINNWQIKIVNAGGGLVKTFGATAVPPQTGDLVINQEWEPTGHDGYYYYYYTATDAAGNSFDSRKAGYGAYKPLGGEDTYYRILVDKTPPAVNISAPAANEWIKGSIIIAGSATDTNPGAYKVDYAPFGSNTWTVIKKDSYPISGTITSWNTAGVDGDYDIRLSATDEVGNYAETKITIKIDNIPPVINIIQTLAITFNPYVDSGARVDFTASDGAPSSGFAIGNISSVVRFGSAIVKNLTVNSNGSGGYYVSWDGTNNSGDYENEGSYSIEIGAVDNIGNNAITRNIDINLLDDQRLLQHSNVLVEITGFDISTQDYMTLQWHDGPDNNPYYEKGCGKEYQAKIVSAAVNPRSGIVPKSANYSIDNYRHIVSISNGNIYYKRIVGNDIYGPVKVFNGGNATDVAICAENNNSSYIAWIINIGQFDELFFQKIPINFAPITGTKLGASAITKGIMAAATLESPSLIAPARDQQNVQNIRPVFEWQHHKAETTEYRIEVAKNDSFTIDHQTFSKAAGTGTQDKADSELYYYNYAIHEFDPGLERNTDYFWRVTALFPTNAATSESWSFRVQPELTLVGVTNYPNPFNPNREETKIRYRLSSDADEVKIRIYDLTGSLVTELDGTTNGEGTSVWQKYNDVSWDGRNGRGDLVVNGIYPFEVTARIGDRTVRGRGKIAVLK</sequence>
<comment type="caution">
    <text evidence="2">The sequence shown here is derived from an EMBL/GenBank/DDBJ whole genome shotgun (WGS) entry which is preliminary data.</text>
</comment>
<dbReference type="Pfam" id="PF13860">
    <property type="entry name" value="FlgD_ig"/>
    <property type="match status" value="1"/>
</dbReference>